<keyword evidence="6" id="KW-1185">Reference proteome</keyword>
<dbReference type="eggNOG" id="COG1466">
    <property type="taxonomic scope" value="Bacteria"/>
</dbReference>
<dbReference type="AlphaFoldDB" id="A8F4M7"/>
<dbReference type="HOGENOM" id="CLU_888159_0_0_0"/>
<accession>A8F4M7</accession>
<dbReference type="PANTHER" id="PTHR34388">
    <property type="entry name" value="DNA POLYMERASE III SUBUNIT DELTA"/>
    <property type="match status" value="1"/>
</dbReference>
<evidence type="ECO:0000313" key="5">
    <source>
        <dbReference type="EMBL" id="ABV33111.1"/>
    </source>
</evidence>
<dbReference type="OrthoDB" id="41758at2"/>
<keyword evidence="3" id="KW-0235">DNA replication</keyword>
<sequence length="313" mass="36798">MAVIFLSGDARVLKDEYVEALCRKKMLKKIKISLEESKRIPELVSQMGLFSKDFLIDVVDFDEWKKVDQKELLQQLSSSNFLAVLRTFSTSRKTDVIDFSLPKPWEKEKWIEYISKRFEKSSLEYNYEGVEKFFDFVGADDLLIERETEKLACIGEKVTPDIVSLAVCNYSKIQMEEFCFAVSTLNRHAHYLLHDMSFYTEIVALVNVLSKHFVDLYRILSAVEKRDSYSWMYIKNISQKLNIPVVKSAKFLGFSFKNQPSSINHVKIYSFEKLRIILRQLQYLDREVKSSEYRLIAIHVFIDFVFRLMEGET</sequence>
<evidence type="ECO:0000256" key="3">
    <source>
        <dbReference type="ARBA" id="ARBA00022705"/>
    </source>
</evidence>
<evidence type="ECO:0000313" key="6">
    <source>
        <dbReference type="Proteomes" id="UP000002016"/>
    </source>
</evidence>
<reference evidence="5 6" key="1">
    <citation type="submission" date="2007-08" db="EMBL/GenBank/DDBJ databases">
        <title>Complete sequence of Thermotoga lettingae TMO.</title>
        <authorList>
            <consortium name="US DOE Joint Genome Institute"/>
            <person name="Copeland A."/>
            <person name="Lucas S."/>
            <person name="Lapidus A."/>
            <person name="Barry K."/>
            <person name="Glavina del Rio T."/>
            <person name="Dalin E."/>
            <person name="Tice H."/>
            <person name="Pitluck S."/>
            <person name="Foster B."/>
            <person name="Bruce D."/>
            <person name="Schmutz J."/>
            <person name="Larimer F."/>
            <person name="Land M."/>
            <person name="Hauser L."/>
            <person name="Kyrpides N."/>
            <person name="Mikhailova N."/>
            <person name="Nelson K."/>
            <person name="Gogarten J.P."/>
            <person name="Noll K."/>
            <person name="Richardson P."/>
        </authorList>
    </citation>
    <scope>NUCLEOTIDE SEQUENCE [LARGE SCALE GENOMIC DNA]</scope>
    <source>
        <strain evidence="6">ATCC BAA-301 / DSM 14385 / NBRC 107922 / TMO</strain>
    </source>
</reference>
<dbReference type="RefSeq" id="WP_012002592.1">
    <property type="nucleotide sequence ID" value="NC_009828.1"/>
</dbReference>
<protein>
    <submittedName>
        <fullName evidence="5">DNA polymerase III delta</fullName>
    </submittedName>
</protein>
<dbReference type="GO" id="GO:0003677">
    <property type="term" value="F:DNA binding"/>
    <property type="evidence" value="ECO:0007669"/>
    <property type="project" value="InterPro"/>
</dbReference>
<dbReference type="InterPro" id="IPR005790">
    <property type="entry name" value="DNA_polIII_delta"/>
</dbReference>
<dbReference type="PANTHER" id="PTHR34388:SF1">
    <property type="entry name" value="DNA POLYMERASE III SUBUNIT DELTA"/>
    <property type="match status" value="1"/>
</dbReference>
<keyword evidence="2" id="KW-0548">Nucleotidyltransferase</keyword>
<dbReference type="GO" id="GO:0009360">
    <property type="term" value="C:DNA polymerase III complex"/>
    <property type="evidence" value="ECO:0007669"/>
    <property type="project" value="TreeGrafter"/>
</dbReference>
<keyword evidence="4" id="KW-0239">DNA-directed DNA polymerase</keyword>
<name>A8F4M7_PSELT</name>
<keyword evidence="1" id="KW-0808">Transferase</keyword>
<gene>
    <name evidence="5" type="ordered locus">Tlet_0544</name>
</gene>
<dbReference type="STRING" id="416591.Tlet_0544"/>
<dbReference type="Proteomes" id="UP000002016">
    <property type="component" value="Chromosome"/>
</dbReference>
<proteinExistence type="predicted"/>
<dbReference type="KEGG" id="tle:Tlet_0544"/>
<dbReference type="GO" id="GO:0003887">
    <property type="term" value="F:DNA-directed DNA polymerase activity"/>
    <property type="evidence" value="ECO:0007669"/>
    <property type="project" value="UniProtKB-KW"/>
</dbReference>
<evidence type="ECO:0000256" key="1">
    <source>
        <dbReference type="ARBA" id="ARBA00022679"/>
    </source>
</evidence>
<dbReference type="GO" id="GO:0006261">
    <property type="term" value="P:DNA-templated DNA replication"/>
    <property type="evidence" value="ECO:0007669"/>
    <property type="project" value="TreeGrafter"/>
</dbReference>
<evidence type="ECO:0000256" key="2">
    <source>
        <dbReference type="ARBA" id="ARBA00022695"/>
    </source>
</evidence>
<dbReference type="EMBL" id="CP000812">
    <property type="protein sequence ID" value="ABV33111.1"/>
    <property type="molecule type" value="Genomic_DNA"/>
</dbReference>
<reference evidence="5 6" key="2">
    <citation type="journal article" date="2009" name="Proc. Natl. Acad. Sci. U.S.A.">
        <title>On the chimeric nature, thermophilic origin, and phylogenetic placement of the Thermotogales.</title>
        <authorList>
            <person name="Zhaxybayeva O."/>
            <person name="Swithers K.S."/>
            <person name="Lapierre P."/>
            <person name="Fournier G.P."/>
            <person name="Bickhart D.M."/>
            <person name="DeBoy R.T."/>
            <person name="Nelson K.E."/>
            <person name="Nesbo C.L."/>
            <person name="Doolittle W.F."/>
            <person name="Gogarten J.P."/>
            <person name="Noll K.M."/>
        </authorList>
    </citation>
    <scope>NUCLEOTIDE SEQUENCE [LARGE SCALE GENOMIC DNA]</scope>
    <source>
        <strain evidence="6">ATCC BAA-301 / DSM 14385 / NBRC 107922 / TMO</strain>
    </source>
</reference>
<evidence type="ECO:0000256" key="4">
    <source>
        <dbReference type="ARBA" id="ARBA00022932"/>
    </source>
</evidence>
<organism evidence="5 6">
    <name type="scientific">Pseudothermotoga lettingae (strain ATCC BAA-301 / DSM 14385 / NBRC 107922 / TMO)</name>
    <name type="common">Thermotoga lettingae</name>
    <dbReference type="NCBI Taxonomy" id="416591"/>
    <lineage>
        <taxon>Bacteria</taxon>
        <taxon>Thermotogati</taxon>
        <taxon>Thermotogota</taxon>
        <taxon>Thermotogae</taxon>
        <taxon>Thermotogales</taxon>
        <taxon>Thermotogaceae</taxon>
        <taxon>Pseudothermotoga</taxon>
    </lineage>
</organism>